<keyword evidence="1" id="KW-1133">Transmembrane helix</keyword>
<keyword evidence="1" id="KW-0812">Transmembrane</keyword>
<feature type="transmembrane region" description="Helical" evidence="1">
    <location>
        <begin position="6"/>
        <end position="28"/>
    </location>
</feature>
<dbReference type="Pfam" id="PF08570">
    <property type="entry name" value="DUF1761"/>
    <property type="match status" value="1"/>
</dbReference>
<evidence type="ECO:0000313" key="3">
    <source>
        <dbReference type="Proteomes" id="UP000008808"/>
    </source>
</evidence>
<evidence type="ECO:0000256" key="1">
    <source>
        <dbReference type="SAM" id="Phobius"/>
    </source>
</evidence>
<feature type="transmembrane region" description="Helical" evidence="1">
    <location>
        <begin position="108"/>
        <end position="130"/>
    </location>
</feature>
<dbReference type="KEGG" id="eli:ELI_11025"/>
<dbReference type="AlphaFoldDB" id="Q2N7P4"/>
<name>Q2N7P4_ERYLH</name>
<dbReference type="eggNOG" id="ENOG503307K">
    <property type="taxonomic scope" value="Bacteria"/>
</dbReference>
<dbReference type="InterPro" id="IPR013879">
    <property type="entry name" value="DUF1761"/>
</dbReference>
<gene>
    <name evidence="2" type="ordered locus">ELI_11025</name>
</gene>
<dbReference type="Proteomes" id="UP000008808">
    <property type="component" value="Chromosome"/>
</dbReference>
<keyword evidence="3" id="KW-1185">Reference proteome</keyword>
<dbReference type="EMBL" id="CP000157">
    <property type="protein sequence ID" value="ABC64297.1"/>
    <property type="molecule type" value="Genomic_DNA"/>
</dbReference>
<reference evidence="3" key="1">
    <citation type="journal article" date="2009" name="J. Bacteriol.">
        <title>Complete genome sequence of Erythrobacter litoralis HTCC2594.</title>
        <authorList>
            <person name="Oh H.M."/>
            <person name="Giovannoni S.J."/>
            <person name="Ferriera S."/>
            <person name="Johnson J."/>
            <person name="Cho J.C."/>
        </authorList>
    </citation>
    <scope>NUCLEOTIDE SEQUENCE [LARGE SCALE GENOMIC DNA]</scope>
    <source>
        <strain evidence="3">HTCC2594</strain>
    </source>
</reference>
<evidence type="ECO:0008006" key="4">
    <source>
        <dbReference type="Google" id="ProtNLM"/>
    </source>
</evidence>
<sequence length="131" mass="13908">MMEVNWIAVLVAAVSAFVLGGLWYGPLFGKKWLAYNGMSEEEARSGHPAKVFGGAFVLSLIAAFVFAMFLGPEPGLQFAVSAGFAAGLCWVAATFGINYLFSRRPLGLWLIDGGYATAMFTLYGVALGLLG</sequence>
<feature type="transmembrane region" description="Helical" evidence="1">
    <location>
        <begin position="76"/>
        <end position="101"/>
    </location>
</feature>
<accession>Q2N7P4</accession>
<protein>
    <recommendedName>
        <fullName evidence="4">DUF1761 domain-containing protein</fullName>
    </recommendedName>
</protein>
<dbReference type="STRING" id="314225.ELI_11025"/>
<keyword evidence="1" id="KW-0472">Membrane</keyword>
<evidence type="ECO:0000313" key="2">
    <source>
        <dbReference type="EMBL" id="ABC64297.1"/>
    </source>
</evidence>
<dbReference type="HOGENOM" id="CLU_136269_0_0_5"/>
<organism evidence="2 3">
    <name type="scientific">Erythrobacter litoralis (strain HTCC2594)</name>
    <dbReference type="NCBI Taxonomy" id="314225"/>
    <lineage>
        <taxon>Bacteria</taxon>
        <taxon>Pseudomonadati</taxon>
        <taxon>Pseudomonadota</taxon>
        <taxon>Alphaproteobacteria</taxon>
        <taxon>Sphingomonadales</taxon>
        <taxon>Erythrobacteraceae</taxon>
        <taxon>Erythrobacter/Porphyrobacter group</taxon>
        <taxon>Erythrobacter</taxon>
    </lineage>
</organism>
<feature type="transmembrane region" description="Helical" evidence="1">
    <location>
        <begin position="49"/>
        <end position="70"/>
    </location>
</feature>
<proteinExistence type="predicted"/>